<name>A0A1Y1HQM4_KLENI</name>
<keyword evidence="3" id="KW-0547">Nucleotide-binding</keyword>
<proteinExistence type="inferred from homology"/>
<feature type="domain" description="AMP-dependent synthetase/ligase" evidence="7">
    <location>
        <begin position="129"/>
        <end position="552"/>
    </location>
</feature>
<keyword evidence="2" id="KW-0436">Ligase</keyword>
<keyword evidence="4" id="KW-0067">ATP-binding</keyword>
<sequence>MEQHGDVFATLHKWLDGLHRHASWPLTDRYLQTYLIPSALTVLALTFTLALWSLLPKRLKVRGAPVKAAGPNPGEARRNKRYLAFLETPWDGAETLASLFEQSAKKNAGNKCLGHRRVIKREEFFDEKSKRNFEKLTLGEYQFQTYQQVFERVERVSSGLIALGHKPRENLGIFAETQAGWIVTLQAATRQSIPVVTVYASLGDEALVHALGETEVKTVVADLKLMGKLVKVADKLTTVKRVIYFDDINPDMELPKMPSSWHIVSMKELEALGEKQPAKPTLPKPSDLAVIMYTSGSTGMPKGVMIPHAAIVSASAGVLASVPQADASASYLAYLPLAHVLELAAEHAILTLGASIGYGSPLTLSDQSPKLQKGTRGDAPTLRPTIIAAVPAIMDRIRDTVNAKIKQAGFLVSMLYQIAYKSRLAQLESGAEGFGILKALWDLLVFRRVKDILGGRLQLIVSGGAPLSSDTQRFINIAMGCPIAQGYGLTETCAIGTIAEADDRSVGRVGPPVASCHVKLVDWPEGNYRTTDRPFPRGEICIGGPVVTRGYYKNEKKTKEDFSEDEDGVRWFHTGDVGQWHPDGVLEIIDRKKDIVKLQMGEYVSLGKVEAALSSSPYVDNLMVYADSNHSFCVALVVASKALKDWAGGKDLSGSEVEEEVKKSLQKVAKEAKLERFEIPTKVKVLEEPWTPENGLVTQAMKLKRDPIRKQFKEALDKMYSK</sequence>
<evidence type="ECO:0000256" key="3">
    <source>
        <dbReference type="ARBA" id="ARBA00022741"/>
    </source>
</evidence>
<dbReference type="GO" id="GO:0005524">
    <property type="term" value="F:ATP binding"/>
    <property type="evidence" value="ECO:0007669"/>
    <property type="project" value="UniProtKB-KW"/>
</dbReference>
<dbReference type="Gene3D" id="3.30.300.30">
    <property type="match status" value="1"/>
</dbReference>
<dbReference type="Gene3D" id="3.40.50.12780">
    <property type="entry name" value="N-terminal domain of ligase-like"/>
    <property type="match status" value="1"/>
</dbReference>
<evidence type="ECO:0000256" key="4">
    <source>
        <dbReference type="ARBA" id="ARBA00022840"/>
    </source>
</evidence>
<evidence type="ECO:0000256" key="2">
    <source>
        <dbReference type="ARBA" id="ARBA00022598"/>
    </source>
</evidence>
<evidence type="ECO:0000256" key="1">
    <source>
        <dbReference type="ARBA" id="ARBA00006432"/>
    </source>
</evidence>
<dbReference type="Pfam" id="PF00501">
    <property type="entry name" value="AMP-binding"/>
    <property type="match status" value="1"/>
</dbReference>
<gene>
    <name evidence="8" type="ORF">KFL_000270510</name>
</gene>
<evidence type="ECO:0000256" key="6">
    <source>
        <dbReference type="SAM" id="Phobius"/>
    </source>
</evidence>
<dbReference type="AlphaFoldDB" id="A0A1Y1HQM4"/>
<evidence type="ECO:0000313" key="9">
    <source>
        <dbReference type="Proteomes" id="UP000054558"/>
    </source>
</evidence>
<evidence type="ECO:0000256" key="5">
    <source>
        <dbReference type="ARBA" id="ARBA00024484"/>
    </source>
</evidence>
<keyword evidence="6" id="KW-1133">Transmembrane helix</keyword>
<accession>A0A1Y1HQM4</accession>
<dbReference type="SUPFAM" id="SSF56801">
    <property type="entry name" value="Acetyl-CoA synthetase-like"/>
    <property type="match status" value="1"/>
</dbReference>
<dbReference type="InterPro" id="IPR000873">
    <property type="entry name" value="AMP-dep_synth/lig_dom"/>
</dbReference>
<dbReference type="OrthoDB" id="1700726at2759"/>
<keyword evidence="9" id="KW-1185">Reference proteome</keyword>
<dbReference type="InterPro" id="IPR042099">
    <property type="entry name" value="ANL_N_sf"/>
</dbReference>
<keyword evidence="6" id="KW-0472">Membrane</keyword>
<dbReference type="PANTHER" id="PTHR43272:SF83">
    <property type="entry name" value="ACYL-COA SYNTHETASE LONG-CHAIN, ISOFORM J"/>
    <property type="match status" value="1"/>
</dbReference>
<dbReference type="PANTHER" id="PTHR43272">
    <property type="entry name" value="LONG-CHAIN-FATTY-ACID--COA LIGASE"/>
    <property type="match status" value="1"/>
</dbReference>
<feature type="transmembrane region" description="Helical" evidence="6">
    <location>
        <begin position="34"/>
        <end position="55"/>
    </location>
</feature>
<dbReference type="InterPro" id="IPR045851">
    <property type="entry name" value="AMP-bd_C_sf"/>
</dbReference>
<dbReference type="GO" id="GO:0005783">
    <property type="term" value="C:endoplasmic reticulum"/>
    <property type="evidence" value="ECO:0000318"/>
    <property type="project" value="GO_Central"/>
</dbReference>
<protein>
    <submittedName>
        <fullName evidence="8">Plastid long-Chain Acyl-CoA Synthetase</fullName>
    </submittedName>
</protein>
<dbReference type="InterPro" id="IPR020845">
    <property type="entry name" value="AMP-binding_CS"/>
</dbReference>
<comment type="catalytic activity">
    <reaction evidence="5">
        <text>a long-chain fatty acid + ATP + CoA = a long-chain fatty acyl-CoA + AMP + diphosphate</text>
        <dbReference type="Rhea" id="RHEA:15421"/>
        <dbReference type="ChEBI" id="CHEBI:30616"/>
        <dbReference type="ChEBI" id="CHEBI:33019"/>
        <dbReference type="ChEBI" id="CHEBI:57287"/>
        <dbReference type="ChEBI" id="CHEBI:57560"/>
        <dbReference type="ChEBI" id="CHEBI:83139"/>
        <dbReference type="ChEBI" id="CHEBI:456215"/>
        <dbReference type="EC" id="6.2.1.3"/>
    </reaction>
    <physiologicalReaction direction="left-to-right" evidence="5">
        <dbReference type="Rhea" id="RHEA:15422"/>
    </physiologicalReaction>
</comment>
<dbReference type="PROSITE" id="PS00455">
    <property type="entry name" value="AMP_BINDING"/>
    <property type="match status" value="1"/>
</dbReference>
<dbReference type="STRING" id="105231.A0A1Y1HQM4"/>
<dbReference type="EMBL" id="DF236976">
    <property type="protein sequence ID" value="GAQ79291.1"/>
    <property type="molecule type" value="Genomic_DNA"/>
</dbReference>
<dbReference type="GO" id="GO:0016020">
    <property type="term" value="C:membrane"/>
    <property type="evidence" value="ECO:0000318"/>
    <property type="project" value="GO_Central"/>
</dbReference>
<dbReference type="OMA" id="KIFQWAA"/>
<comment type="similarity">
    <text evidence="1">Belongs to the ATP-dependent AMP-binding enzyme family.</text>
</comment>
<dbReference type="Proteomes" id="UP000054558">
    <property type="component" value="Unassembled WGS sequence"/>
</dbReference>
<keyword evidence="6" id="KW-0812">Transmembrane</keyword>
<dbReference type="GO" id="GO:0004467">
    <property type="term" value="F:long-chain fatty acid-CoA ligase activity"/>
    <property type="evidence" value="ECO:0000318"/>
    <property type="project" value="GO_Central"/>
</dbReference>
<organism evidence="8 9">
    <name type="scientific">Klebsormidium nitens</name>
    <name type="common">Green alga</name>
    <name type="synonym">Ulothrix nitens</name>
    <dbReference type="NCBI Taxonomy" id="105231"/>
    <lineage>
        <taxon>Eukaryota</taxon>
        <taxon>Viridiplantae</taxon>
        <taxon>Streptophyta</taxon>
        <taxon>Klebsormidiophyceae</taxon>
        <taxon>Klebsormidiales</taxon>
        <taxon>Klebsormidiaceae</taxon>
        <taxon>Klebsormidium</taxon>
    </lineage>
</organism>
<reference evidence="8 9" key="1">
    <citation type="journal article" date="2014" name="Nat. Commun.">
        <title>Klebsormidium flaccidum genome reveals primary factors for plant terrestrial adaptation.</title>
        <authorList>
            <person name="Hori K."/>
            <person name="Maruyama F."/>
            <person name="Fujisawa T."/>
            <person name="Togashi T."/>
            <person name="Yamamoto N."/>
            <person name="Seo M."/>
            <person name="Sato S."/>
            <person name="Yamada T."/>
            <person name="Mori H."/>
            <person name="Tajima N."/>
            <person name="Moriyama T."/>
            <person name="Ikeuchi M."/>
            <person name="Watanabe M."/>
            <person name="Wada H."/>
            <person name="Kobayashi K."/>
            <person name="Saito M."/>
            <person name="Masuda T."/>
            <person name="Sasaki-Sekimoto Y."/>
            <person name="Mashiguchi K."/>
            <person name="Awai K."/>
            <person name="Shimojima M."/>
            <person name="Masuda S."/>
            <person name="Iwai M."/>
            <person name="Nobusawa T."/>
            <person name="Narise T."/>
            <person name="Kondo S."/>
            <person name="Saito H."/>
            <person name="Sato R."/>
            <person name="Murakawa M."/>
            <person name="Ihara Y."/>
            <person name="Oshima-Yamada Y."/>
            <person name="Ohtaka K."/>
            <person name="Satoh M."/>
            <person name="Sonobe K."/>
            <person name="Ishii M."/>
            <person name="Ohtani R."/>
            <person name="Kanamori-Sato M."/>
            <person name="Honoki R."/>
            <person name="Miyazaki D."/>
            <person name="Mochizuki H."/>
            <person name="Umetsu J."/>
            <person name="Higashi K."/>
            <person name="Shibata D."/>
            <person name="Kamiya Y."/>
            <person name="Sato N."/>
            <person name="Nakamura Y."/>
            <person name="Tabata S."/>
            <person name="Ida S."/>
            <person name="Kurokawa K."/>
            <person name="Ohta H."/>
        </authorList>
    </citation>
    <scope>NUCLEOTIDE SEQUENCE [LARGE SCALE GENOMIC DNA]</scope>
    <source>
        <strain evidence="8 9">NIES-2285</strain>
    </source>
</reference>
<evidence type="ECO:0000259" key="7">
    <source>
        <dbReference type="Pfam" id="PF00501"/>
    </source>
</evidence>
<evidence type="ECO:0000313" key="8">
    <source>
        <dbReference type="EMBL" id="GAQ79291.1"/>
    </source>
</evidence>